<comment type="caution">
    <text evidence="3">The sequence shown here is derived from an EMBL/GenBank/DDBJ whole genome shotgun (WGS) entry which is preliminary data.</text>
</comment>
<protein>
    <submittedName>
        <fullName evidence="3">Uncharacterized protein</fullName>
    </submittedName>
</protein>
<feature type="transmembrane region" description="Helical" evidence="2">
    <location>
        <begin position="70"/>
        <end position="90"/>
    </location>
</feature>
<gene>
    <name evidence="3" type="ORF">AUC70_09065</name>
</gene>
<evidence type="ECO:0000256" key="1">
    <source>
        <dbReference type="SAM" id="MobiDB-lite"/>
    </source>
</evidence>
<evidence type="ECO:0000313" key="3">
    <source>
        <dbReference type="EMBL" id="ODR93790.1"/>
    </source>
</evidence>
<reference evidence="3 4" key="1">
    <citation type="journal article" date="2016" name="Environ. Microbiol.">
        <title>New Methyloceanibacter diversity from North Sea sediments includes methanotroph containing solely the soluble methane monooxygenase.</title>
        <authorList>
            <person name="Vekeman B."/>
            <person name="Kerckhof F.M."/>
            <person name="Cremers G."/>
            <person name="de Vos P."/>
            <person name="Vandamme P."/>
            <person name="Boon N."/>
            <person name="Op den Camp H.J."/>
            <person name="Heylen K."/>
        </authorList>
    </citation>
    <scope>NUCLEOTIDE SEQUENCE [LARGE SCALE GENOMIC DNA]</scope>
    <source>
        <strain evidence="3 4">R-67176</strain>
    </source>
</reference>
<accession>A0A1E3VJS3</accession>
<organism evidence="3 4">
    <name type="scientific">Methyloceanibacter stevinii</name>
    <dbReference type="NCBI Taxonomy" id="1774970"/>
    <lineage>
        <taxon>Bacteria</taxon>
        <taxon>Pseudomonadati</taxon>
        <taxon>Pseudomonadota</taxon>
        <taxon>Alphaproteobacteria</taxon>
        <taxon>Hyphomicrobiales</taxon>
        <taxon>Hyphomicrobiaceae</taxon>
        <taxon>Methyloceanibacter</taxon>
    </lineage>
</organism>
<sequence length="175" mass="18242">MANGEGGLSDFLHTQSMITPGAAGGLTLTITNTVGNVFHLPLGYVALGVSALFGVVILAVTATAPVWQRCAFFVINTLIIFCVAMGSNAAGQQIVHARTQTASFSLFGSAHAQSPEAEDEASKIVEEVEAITRDSKLTAQQKVDDIAAELEAGESADTQSDSLSGSKGFFQTWGF</sequence>
<feature type="region of interest" description="Disordered" evidence="1">
    <location>
        <begin position="150"/>
        <end position="175"/>
    </location>
</feature>
<proteinExistence type="predicted"/>
<feature type="transmembrane region" description="Helical" evidence="2">
    <location>
        <begin position="42"/>
        <end position="63"/>
    </location>
</feature>
<keyword evidence="2" id="KW-0812">Transmembrane</keyword>
<dbReference type="Proteomes" id="UP000094172">
    <property type="component" value="Unassembled WGS sequence"/>
</dbReference>
<keyword evidence="2" id="KW-1133">Transmembrane helix</keyword>
<dbReference type="RefSeq" id="WP_069445146.1">
    <property type="nucleotide sequence ID" value="NZ_LPWE01000013.1"/>
</dbReference>
<dbReference type="AlphaFoldDB" id="A0A1E3VJS3"/>
<keyword evidence="2" id="KW-0472">Membrane</keyword>
<dbReference type="EMBL" id="LPWE01000013">
    <property type="protein sequence ID" value="ODR93790.1"/>
    <property type="molecule type" value="Genomic_DNA"/>
</dbReference>
<dbReference type="STRING" id="1774970.AUC70_09065"/>
<feature type="compositionally biased region" description="Polar residues" evidence="1">
    <location>
        <begin position="156"/>
        <end position="165"/>
    </location>
</feature>
<name>A0A1E3VJS3_9HYPH</name>
<keyword evidence="4" id="KW-1185">Reference proteome</keyword>
<evidence type="ECO:0000256" key="2">
    <source>
        <dbReference type="SAM" id="Phobius"/>
    </source>
</evidence>
<evidence type="ECO:0000313" key="4">
    <source>
        <dbReference type="Proteomes" id="UP000094172"/>
    </source>
</evidence>